<dbReference type="PANTHER" id="PTHR30383">
    <property type="entry name" value="THIOESTERASE 1/PROTEASE 1/LYSOPHOSPHOLIPASE L1"/>
    <property type="match status" value="1"/>
</dbReference>
<evidence type="ECO:0000313" key="2">
    <source>
        <dbReference type="EMBL" id="SHJ86995.1"/>
    </source>
</evidence>
<reference evidence="2 3" key="1">
    <citation type="submission" date="2016-11" db="EMBL/GenBank/DDBJ databases">
        <authorList>
            <person name="Jaros S."/>
            <person name="Januszkiewicz K."/>
            <person name="Wedrychowicz H."/>
        </authorList>
    </citation>
    <scope>NUCLEOTIDE SEQUENCE [LARGE SCALE GENOMIC DNA]</scope>
    <source>
        <strain evidence="2 3">DSM 21864</strain>
    </source>
</reference>
<name>A0A1M6MTZ4_9CLOT</name>
<dbReference type="Proteomes" id="UP000184080">
    <property type="component" value="Unassembled WGS sequence"/>
</dbReference>
<evidence type="ECO:0000313" key="3">
    <source>
        <dbReference type="Proteomes" id="UP000184080"/>
    </source>
</evidence>
<dbReference type="InterPro" id="IPR036514">
    <property type="entry name" value="SGNH_hydro_sf"/>
</dbReference>
<dbReference type="RefSeq" id="WP_073011365.1">
    <property type="nucleotide sequence ID" value="NZ_FQZO01000009.1"/>
</dbReference>
<dbReference type="InterPro" id="IPR051532">
    <property type="entry name" value="Ester_Hydrolysis_Enzymes"/>
</dbReference>
<dbReference type="AlphaFoldDB" id="A0A1M6MTZ4"/>
<dbReference type="EMBL" id="FQZO01000009">
    <property type="protein sequence ID" value="SHJ86995.1"/>
    <property type="molecule type" value="Genomic_DNA"/>
</dbReference>
<gene>
    <name evidence="2" type="ORF">SAMN05444401_4129</name>
</gene>
<dbReference type="Gene3D" id="3.40.50.1110">
    <property type="entry name" value="SGNH hydrolase"/>
    <property type="match status" value="1"/>
</dbReference>
<accession>A0A1M6MTZ4</accession>
<keyword evidence="3" id="KW-1185">Reference proteome</keyword>
<dbReference type="SUPFAM" id="SSF52266">
    <property type="entry name" value="SGNH hydrolase"/>
    <property type="match status" value="1"/>
</dbReference>
<protein>
    <submittedName>
        <fullName evidence="2">Lysophospholipase L1</fullName>
    </submittedName>
</protein>
<dbReference type="OrthoDB" id="9777593at2"/>
<sequence>MKIVCVGDSLTAGYGVSKKANWVSFLKENLNYEVINKGVNGDTSFGVLTRSFQDIIALKPNICIVLIGTNDLLMNRSVENTLDNIKTLVKEMVENDILPVVAFPPKILPSLAKEKWCETIDYQKVNDNLLKLRNLLLAFCSKNSYKSIDLYEAFSSISEGNSYNYYLDGVHFNTRGHEIMYNLIVKAITECI</sequence>
<evidence type="ECO:0000259" key="1">
    <source>
        <dbReference type="Pfam" id="PF13472"/>
    </source>
</evidence>
<proteinExistence type="predicted"/>
<dbReference type="InterPro" id="IPR013830">
    <property type="entry name" value="SGNH_hydro"/>
</dbReference>
<dbReference type="Pfam" id="PF13472">
    <property type="entry name" value="Lipase_GDSL_2"/>
    <property type="match status" value="1"/>
</dbReference>
<dbReference type="PANTHER" id="PTHR30383:SF5">
    <property type="entry name" value="SGNH HYDROLASE-TYPE ESTERASE DOMAIN-CONTAINING PROTEIN"/>
    <property type="match status" value="1"/>
</dbReference>
<feature type="domain" description="SGNH hydrolase-type esterase" evidence="1">
    <location>
        <begin position="5"/>
        <end position="179"/>
    </location>
</feature>
<dbReference type="GO" id="GO:0004622">
    <property type="term" value="F:phosphatidylcholine lysophospholipase activity"/>
    <property type="evidence" value="ECO:0007669"/>
    <property type="project" value="TreeGrafter"/>
</dbReference>
<dbReference type="STRING" id="1121298.SAMN05444401_4129"/>
<organism evidence="2 3">
    <name type="scientific">Clostridium amylolyticum</name>
    <dbReference type="NCBI Taxonomy" id="1121298"/>
    <lineage>
        <taxon>Bacteria</taxon>
        <taxon>Bacillati</taxon>
        <taxon>Bacillota</taxon>
        <taxon>Clostridia</taxon>
        <taxon>Eubacteriales</taxon>
        <taxon>Clostridiaceae</taxon>
        <taxon>Clostridium</taxon>
    </lineage>
</organism>